<proteinExistence type="inferred from homology"/>
<dbReference type="InterPro" id="IPR052904">
    <property type="entry name" value="Acyl-CoA_dehydrogenase-like"/>
</dbReference>
<name>A0A4Y7TXV4_COPMI</name>
<sequence length="555" mass="61481">MRIEQGFQPSPFPEQNVFLTDPVLPSLLKRILPLDVSAKVLPDLERLGDDVINVIRPLGSGPLMAKPTITQYDQWGRRVDALHTSEGWRKMKAISQQEGLPAIFYERQFGEYSRVYGFAKMLLMVGDTQEVFCPMSMTDGAARVLELFGNDATKEVYDRLISRDPGKGITAGQWMTERPGGSDVSLTETTAVPLQEKHSYGDVYFLNGVKWFSSATDSEISVALARTDAGDAGARGLSLFLIPLRLPLFPSLSEPKPSPISNNIFIHRLKDKIGTHALPTAELSLEGTKGYLIGPLNKGVKSIIPVLNITRVWSAVTSCGHLRKCLEIAASYATVRRVRSGTLLLSDSVIHVERLAQVSLLYRALTHMVFGVVRLMGKVECNGPKGGEQDSLRLRMLTPLWEVRVHMEENGFGRAIRDAMVEKIWEGTVVVLALDLTRAARDPRVLKSFIQWAEDVIVSWALHPLIHRPGLILVGYLTSSLYLLEHAAWSWTQKTETKDVDVEVVKRWALDNGLKGALEDVQRAMESGDAKIELDKQIAFGAGPPLIGRAEVAKL</sequence>
<organism evidence="8 9">
    <name type="scientific">Coprinellus micaceus</name>
    <name type="common">Glistening ink-cap mushroom</name>
    <name type="synonym">Coprinus micaceus</name>
    <dbReference type="NCBI Taxonomy" id="71717"/>
    <lineage>
        <taxon>Eukaryota</taxon>
        <taxon>Fungi</taxon>
        <taxon>Dikarya</taxon>
        <taxon>Basidiomycota</taxon>
        <taxon>Agaricomycotina</taxon>
        <taxon>Agaricomycetes</taxon>
        <taxon>Agaricomycetidae</taxon>
        <taxon>Agaricales</taxon>
        <taxon>Agaricineae</taxon>
        <taxon>Psathyrellaceae</taxon>
        <taxon>Coprinellus</taxon>
    </lineage>
</organism>
<keyword evidence="3 4" id="KW-0274">FAD</keyword>
<dbReference type="Pfam" id="PF18158">
    <property type="entry name" value="AidB_N"/>
    <property type="match status" value="1"/>
</dbReference>
<dbReference type="GO" id="GO:0003995">
    <property type="term" value="F:acyl-CoA dehydrogenase activity"/>
    <property type="evidence" value="ECO:0007669"/>
    <property type="project" value="TreeGrafter"/>
</dbReference>
<accession>A0A4Y7TXV4</accession>
<dbReference type="InterPro" id="IPR041504">
    <property type="entry name" value="AidB_N"/>
</dbReference>
<evidence type="ECO:0000256" key="2">
    <source>
        <dbReference type="ARBA" id="ARBA00022630"/>
    </source>
</evidence>
<evidence type="ECO:0000256" key="1">
    <source>
        <dbReference type="ARBA" id="ARBA00009347"/>
    </source>
</evidence>
<dbReference type="SUPFAM" id="SSF47203">
    <property type="entry name" value="Acyl-CoA dehydrogenase C-terminal domain-like"/>
    <property type="match status" value="1"/>
</dbReference>
<dbReference type="SUPFAM" id="SSF56645">
    <property type="entry name" value="Acyl-CoA dehydrogenase NM domain-like"/>
    <property type="match status" value="1"/>
</dbReference>
<evidence type="ECO:0000259" key="7">
    <source>
        <dbReference type="Pfam" id="PF18158"/>
    </source>
</evidence>
<dbReference type="EMBL" id="QPFP01000002">
    <property type="protein sequence ID" value="TEB39006.1"/>
    <property type="molecule type" value="Genomic_DNA"/>
</dbReference>
<dbReference type="Gene3D" id="6.10.250.600">
    <property type="match status" value="1"/>
</dbReference>
<feature type="domain" description="Adaptive response protein AidB N-terminal" evidence="7">
    <location>
        <begin position="8"/>
        <end position="163"/>
    </location>
</feature>
<gene>
    <name evidence="8" type="ORF">FA13DRAFT_1785271</name>
</gene>
<dbReference type="Gene3D" id="1.20.140.10">
    <property type="entry name" value="Butyryl-CoA Dehydrogenase, subunit A, domain 3"/>
    <property type="match status" value="1"/>
</dbReference>
<evidence type="ECO:0000256" key="3">
    <source>
        <dbReference type="ARBA" id="ARBA00022827"/>
    </source>
</evidence>
<evidence type="ECO:0000259" key="5">
    <source>
        <dbReference type="Pfam" id="PF00441"/>
    </source>
</evidence>
<evidence type="ECO:0000313" key="9">
    <source>
        <dbReference type="Proteomes" id="UP000298030"/>
    </source>
</evidence>
<dbReference type="AlphaFoldDB" id="A0A4Y7TXV4"/>
<feature type="domain" description="Acyl-CoA dehydrogenase/oxidase C-terminal" evidence="5">
    <location>
        <begin position="297"/>
        <end position="437"/>
    </location>
</feature>
<evidence type="ECO:0000313" key="8">
    <source>
        <dbReference type="EMBL" id="TEB39006.1"/>
    </source>
</evidence>
<evidence type="ECO:0000259" key="6">
    <source>
        <dbReference type="Pfam" id="PF02770"/>
    </source>
</evidence>
<dbReference type="InterPro" id="IPR009100">
    <property type="entry name" value="AcylCoA_DH/oxidase_NM_dom_sf"/>
</dbReference>
<dbReference type="InterPro" id="IPR036250">
    <property type="entry name" value="AcylCo_DH-like_C"/>
</dbReference>
<keyword evidence="9" id="KW-1185">Reference proteome</keyword>
<dbReference type="InterPro" id="IPR006091">
    <property type="entry name" value="Acyl-CoA_Oxase/DH_mid-dom"/>
</dbReference>
<reference evidence="8 9" key="1">
    <citation type="journal article" date="2019" name="Nat. Ecol. Evol.">
        <title>Megaphylogeny resolves global patterns of mushroom evolution.</title>
        <authorList>
            <person name="Varga T."/>
            <person name="Krizsan K."/>
            <person name="Foldi C."/>
            <person name="Dima B."/>
            <person name="Sanchez-Garcia M."/>
            <person name="Sanchez-Ramirez S."/>
            <person name="Szollosi G.J."/>
            <person name="Szarkandi J.G."/>
            <person name="Papp V."/>
            <person name="Albert L."/>
            <person name="Andreopoulos W."/>
            <person name="Angelini C."/>
            <person name="Antonin V."/>
            <person name="Barry K.W."/>
            <person name="Bougher N.L."/>
            <person name="Buchanan P."/>
            <person name="Buyck B."/>
            <person name="Bense V."/>
            <person name="Catcheside P."/>
            <person name="Chovatia M."/>
            <person name="Cooper J."/>
            <person name="Damon W."/>
            <person name="Desjardin D."/>
            <person name="Finy P."/>
            <person name="Geml J."/>
            <person name="Haridas S."/>
            <person name="Hughes K."/>
            <person name="Justo A."/>
            <person name="Karasinski D."/>
            <person name="Kautmanova I."/>
            <person name="Kiss B."/>
            <person name="Kocsube S."/>
            <person name="Kotiranta H."/>
            <person name="LaButti K.M."/>
            <person name="Lechner B.E."/>
            <person name="Liimatainen K."/>
            <person name="Lipzen A."/>
            <person name="Lukacs Z."/>
            <person name="Mihaltcheva S."/>
            <person name="Morgado L.N."/>
            <person name="Niskanen T."/>
            <person name="Noordeloos M.E."/>
            <person name="Ohm R.A."/>
            <person name="Ortiz-Santana B."/>
            <person name="Ovrebo C."/>
            <person name="Racz N."/>
            <person name="Riley R."/>
            <person name="Savchenko A."/>
            <person name="Shiryaev A."/>
            <person name="Soop K."/>
            <person name="Spirin V."/>
            <person name="Szebenyi C."/>
            <person name="Tomsovsky M."/>
            <person name="Tulloss R.E."/>
            <person name="Uehling J."/>
            <person name="Grigoriev I.V."/>
            <person name="Vagvolgyi C."/>
            <person name="Papp T."/>
            <person name="Martin F.M."/>
            <person name="Miettinen O."/>
            <person name="Hibbett D.S."/>
            <person name="Nagy L.G."/>
        </authorList>
    </citation>
    <scope>NUCLEOTIDE SEQUENCE [LARGE SCALE GENOMIC DNA]</scope>
    <source>
        <strain evidence="8 9">FP101781</strain>
    </source>
</reference>
<dbReference type="STRING" id="71717.A0A4Y7TXV4"/>
<dbReference type="Proteomes" id="UP000298030">
    <property type="component" value="Unassembled WGS sequence"/>
</dbReference>
<dbReference type="InterPro" id="IPR009075">
    <property type="entry name" value="AcylCo_DH/oxidase_C"/>
</dbReference>
<protein>
    <submittedName>
        <fullName evidence="8">Acyl-CoA dehydrogenase domain-containing protein</fullName>
    </submittedName>
</protein>
<comment type="cofactor">
    <cofactor evidence="4">
        <name>FAD</name>
        <dbReference type="ChEBI" id="CHEBI:57692"/>
    </cofactor>
</comment>
<keyword evidence="4" id="KW-0560">Oxidoreductase</keyword>
<keyword evidence="2 4" id="KW-0285">Flavoprotein</keyword>
<dbReference type="PANTHER" id="PTHR42707:SF2">
    <property type="entry name" value="ACD11 DEHYDROGENASE"/>
    <property type="match status" value="1"/>
</dbReference>
<comment type="similarity">
    <text evidence="1 4">Belongs to the acyl-CoA dehydrogenase family.</text>
</comment>
<dbReference type="Gene3D" id="2.40.110.20">
    <property type="match status" value="1"/>
</dbReference>
<dbReference type="Pfam" id="PF00441">
    <property type="entry name" value="Acyl-CoA_dh_1"/>
    <property type="match status" value="1"/>
</dbReference>
<comment type="caution">
    <text evidence="8">The sequence shown here is derived from an EMBL/GenBank/DDBJ whole genome shotgun (WGS) entry which is preliminary data.</text>
</comment>
<feature type="domain" description="Acyl-CoA oxidase/dehydrogenase middle" evidence="6">
    <location>
        <begin position="173"/>
        <end position="286"/>
    </location>
</feature>
<dbReference type="Pfam" id="PF02770">
    <property type="entry name" value="Acyl-CoA_dh_M"/>
    <property type="match status" value="1"/>
</dbReference>
<evidence type="ECO:0000256" key="4">
    <source>
        <dbReference type="RuleBase" id="RU362125"/>
    </source>
</evidence>
<dbReference type="PANTHER" id="PTHR42707">
    <property type="entry name" value="ACYL-COA DEHYDROGENASE"/>
    <property type="match status" value="1"/>
</dbReference>
<dbReference type="OrthoDB" id="10251155at2759"/>